<evidence type="ECO:0000313" key="1">
    <source>
        <dbReference type="EMBL" id="MBI5251396.1"/>
    </source>
</evidence>
<reference evidence="1" key="1">
    <citation type="submission" date="2020-07" db="EMBL/GenBank/DDBJ databases">
        <title>Huge and variable diversity of episymbiotic CPR bacteria and DPANN archaea in groundwater ecosystems.</title>
        <authorList>
            <person name="He C.Y."/>
            <person name="Keren R."/>
            <person name="Whittaker M."/>
            <person name="Farag I.F."/>
            <person name="Doudna J."/>
            <person name="Cate J.H.D."/>
            <person name="Banfield J.F."/>
        </authorList>
    </citation>
    <scope>NUCLEOTIDE SEQUENCE</scope>
    <source>
        <strain evidence="1">NC_groundwater_1664_Pr3_B-0.1um_52_9</strain>
    </source>
</reference>
<comment type="caution">
    <text evidence="1">The sequence shown here is derived from an EMBL/GenBank/DDBJ whole genome shotgun (WGS) entry which is preliminary data.</text>
</comment>
<organism evidence="1 2">
    <name type="scientific">Desulfomonile tiedjei</name>
    <dbReference type="NCBI Taxonomy" id="2358"/>
    <lineage>
        <taxon>Bacteria</taxon>
        <taxon>Pseudomonadati</taxon>
        <taxon>Thermodesulfobacteriota</taxon>
        <taxon>Desulfomonilia</taxon>
        <taxon>Desulfomonilales</taxon>
        <taxon>Desulfomonilaceae</taxon>
        <taxon>Desulfomonile</taxon>
    </lineage>
</organism>
<accession>A0A9D6V7I5</accession>
<sequence length="260" mass="29781">MSSLDHDSILGELAVKLCGIRDTRQRSFALVSRLRDLQDDEILWVLRQVRERALLGQEDYLLLYNGLMVSGSFSEVLGAGRLSDLVGSLQTRCEYELVAILMDVPPECQDELPFQPFLDVTLKETPLGMRKALARKPDAALIKRIARDQDHRVIRNLLDNSRLTETDVIKIGSTRPTSHRVLETIYNHSRWICRYSIKKVIVLNPYAPLSMAMRLLTFMKQQDLEEVLRSPGLNAVLHGEARRILEKKPARQEDEYSLDL</sequence>
<protein>
    <submittedName>
        <fullName evidence="1">Uncharacterized protein</fullName>
    </submittedName>
</protein>
<dbReference type="AlphaFoldDB" id="A0A9D6V7I5"/>
<name>A0A9D6V7I5_9BACT</name>
<gene>
    <name evidence="1" type="ORF">HY912_18060</name>
</gene>
<dbReference type="EMBL" id="JACRDE010000470">
    <property type="protein sequence ID" value="MBI5251396.1"/>
    <property type="molecule type" value="Genomic_DNA"/>
</dbReference>
<dbReference type="Proteomes" id="UP000807825">
    <property type="component" value="Unassembled WGS sequence"/>
</dbReference>
<proteinExistence type="predicted"/>
<evidence type="ECO:0000313" key="2">
    <source>
        <dbReference type="Proteomes" id="UP000807825"/>
    </source>
</evidence>